<dbReference type="Pfam" id="PF00440">
    <property type="entry name" value="TetR_N"/>
    <property type="match status" value="1"/>
</dbReference>
<dbReference type="InterPro" id="IPR023772">
    <property type="entry name" value="DNA-bd_HTH_TetR-type_CS"/>
</dbReference>
<dbReference type="SUPFAM" id="SSF46689">
    <property type="entry name" value="Homeodomain-like"/>
    <property type="match status" value="1"/>
</dbReference>
<dbReference type="InterPro" id="IPR036271">
    <property type="entry name" value="Tet_transcr_reg_TetR-rel_C_sf"/>
</dbReference>
<dbReference type="AlphaFoldDB" id="A0A1L1PF17"/>
<evidence type="ECO:0000256" key="3">
    <source>
        <dbReference type="ARBA" id="ARBA00023125"/>
    </source>
</evidence>
<feature type="DNA-binding region" description="H-T-H motif" evidence="5">
    <location>
        <begin position="29"/>
        <end position="48"/>
    </location>
</feature>
<dbReference type="EMBL" id="CCAE010000003">
    <property type="protein sequence ID" value="CDN86389.1"/>
    <property type="molecule type" value="Genomic_DNA"/>
</dbReference>
<dbReference type="Proteomes" id="UP000028878">
    <property type="component" value="Unassembled WGS sequence"/>
</dbReference>
<dbReference type="GO" id="GO:0003677">
    <property type="term" value="F:DNA binding"/>
    <property type="evidence" value="ECO:0007669"/>
    <property type="project" value="UniProtKB-UniRule"/>
</dbReference>
<evidence type="ECO:0000256" key="5">
    <source>
        <dbReference type="PROSITE-ProRule" id="PRU00335"/>
    </source>
</evidence>
<evidence type="ECO:0000313" key="8">
    <source>
        <dbReference type="Proteomes" id="UP000028878"/>
    </source>
</evidence>
<protein>
    <submittedName>
        <fullName evidence="7">Regulatory protein, TetR family protein</fullName>
    </submittedName>
</protein>
<organism evidence="7 8">
    <name type="scientific">Hydrogenophaga intermedia</name>
    <dbReference type="NCBI Taxonomy" id="65786"/>
    <lineage>
        <taxon>Bacteria</taxon>
        <taxon>Pseudomonadati</taxon>
        <taxon>Pseudomonadota</taxon>
        <taxon>Betaproteobacteria</taxon>
        <taxon>Burkholderiales</taxon>
        <taxon>Comamonadaceae</taxon>
        <taxon>Hydrogenophaga</taxon>
    </lineage>
</organism>
<accession>A0A1L1PF17</accession>
<sequence>MDAPTLSSRDRLLQAAMTLVRTKGYTATTVDDLCAATGLTKGAFFYHFKTKEDIFVAAAQRFGEDADALFRRAGYMDKADPLQRLLGYVDFRIELLQGEIAEITCVLGTLVQEVHITHPTIREVCDRHITANADLVTEMVVAAKRQHVPRARWSAEALGLYVQAVIQGSLLLVKARQSIEPAVECLRVLRRHLELQFLPTPVKETVK</sequence>
<dbReference type="Pfam" id="PF21993">
    <property type="entry name" value="TetR_C_13_2"/>
    <property type="match status" value="1"/>
</dbReference>
<keyword evidence="1" id="KW-0678">Repressor</keyword>
<dbReference type="SUPFAM" id="SSF48498">
    <property type="entry name" value="Tetracyclin repressor-like, C-terminal domain"/>
    <property type="match status" value="1"/>
</dbReference>
<reference evidence="8" key="2">
    <citation type="submission" date="2014-11" db="EMBL/GenBank/DDBJ databases">
        <title>Draft genome sequence of Hydrogenophaga intermedia S1.</title>
        <authorList>
            <person name="Gan H.M."/>
            <person name="Chew T.H."/>
            <person name="Stolz A."/>
        </authorList>
    </citation>
    <scope>NUCLEOTIDE SEQUENCE [LARGE SCALE GENOMIC DNA]</scope>
    <source>
        <strain evidence="8">S1</strain>
    </source>
</reference>
<evidence type="ECO:0000256" key="1">
    <source>
        <dbReference type="ARBA" id="ARBA00022491"/>
    </source>
</evidence>
<dbReference type="InterPro" id="IPR054156">
    <property type="entry name" value="YxaF_TetR_C"/>
</dbReference>
<keyword evidence="8" id="KW-1185">Reference proteome</keyword>
<evidence type="ECO:0000256" key="4">
    <source>
        <dbReference type="ARBA" id="ARBA00023163"/>
    </source>
</evidence>
<keyword evidence="4" id="KW-0804">Transcription</keyword>
<evidence type="ECO:0000259" key="6">
    <source>
        <dbReference type="PROSITE" id="PS50977"/>
    </source>
</evidence>
<dbReference type="InterPro" id="IPR001647">
    <property type="entry name" value="HTH_TetR"/>
</dbReference>
<keyword evidence="2" id="KW-0805">Transcription regulation</keyword>
<dbReference type="RefSeq" id="WP_009517258.1">
    <property type="nucleotide sequence ID" value="NZ_CCAE010000003.1"/>
</dbReference>
<keyword evidence="3 5" id="KW-0238">DNA-binding</keyword>
<dbReference type="Gene3D" id="1.10.357.10">
    <property type="entry name" value="Tetracycline Repressor, domain 2"/>
    <property type="match status" value="1"/>
</dbReference>
<reference evidence="8" key="1">
    <citation type="submission" date="2014-02" db="EMBL/GenBank/DDBJ databases">
        <authorList>
            <person name="Gan H."/>
        </authorList>
    </citation>
    <scope>NUCLEOTIDE SEQUENCE [LARGE SCALE GENOMIC DNA]</scope>
    <source>
        <strain evidence="8">S1</strain>
    </source>
</reference>
<proteinExistence type="predicted"/>
<feature type="domain" description="HTH tetR-type" evidence="6">
    <location>
        <begin position="6"/>
        <end position="66"/>
    </location>
</feature>
<dbReference type="PRINTS" id="PR00455">
    <property type="entry name" value="HTHTETR"/>
</dbReference>
<evidence type="ECO:0000313" key="7">
    <source>
        <dbReference type="EMBL" id="CDN86389.1"/>
    </source>
</evidence>
<gene>
    <name evidence="7" type="ORF">BN948_00790</name>
</gene>
<dbReference type="PANTHER" id="PTHR47506">
    <property type="entry name" value="TRANSCRIPTIONAL REGULATORY PROTEIN"/>
    <property type="match status" value="1"/>
</dbReference>
<dbReference type="PROSITE" id="PS01081">
    <property type="entry name" value="HTH_TETR_1"/>
    <property type="match status" value="1"/>
</dbReference>
<name>A0A1L1PF17_HYDIT</name>
<dbReference type="InterPro" id="IPR009057">
    <property type="entry name" value="Homeodomain-like_sf"/>
</dbReference>
<evidence type="ECO:0000256" key="2">
    <source>
        <dbReference type="ARBA" id="ARBA00023015"/>
    </source>
</evidence>
<dbReference type="PROSITE" id="PS50977">
    <property type="entry name" value="HTH_TETR_2"/>
    <property type="match status" value="1"/>
</dbReference>
<dbReference type="PANTHER" id="PTHR47506:SF7">
    <property type="entry name" value="TRANSCRIPTIONAL REGULATORY PROTEIN"/>
    <property type="match status" value="1"/>
</dbReference>